<reference evidence="1" key="1">
    <citation type="submission" date="2024-04" db="EMBL/GenBank/DDBJ databases">
        <authorList>
            <consortium name="Molecular Ecology Group"/>
        </authorList>
    </citation>
    <scope>NUCLEOTIDE SEQUENCE</scope>
</reference>
<keyword evidence="2" id="KW-1185">Reference proteome</keyword>
<proteinExistence type="predicted"/>
<evidence type="ECO:0000313" key="1">
    <source>
        <dbReference type="EMBL" id="CAL1680747.1"/>
    </source>
</evidence>
<dbReference type="Proteomes" id="UP001497644">
    <property type="component" value="Chromosome 2"/>
</dbReference>
<gene>
    <name evidence="1" type="ORF">LPLAT_LOCUS6718</name>
</gene>
<evidence type="ECO:0000313" key="2">
    <source>
        <dbReference type="Proteomes" id="UP001497644"/>
    </source>
</evidence>
<name>A0AAV2NM59_9HYME</name>
<accession>A0AAV2NM59</accession>
<protein>
    <submittedName>
        <fullName evidence="1">Uncharacterized protein</fullName>
    </submittedName>
</protein>
<sequence>MNLPQVQGRQGLVFGLHEPGPKSIPNLRQNPVQSSFSFRYTNTLMRFQSQDLRKYDIYPSKHFRYLGLHNDSYRD</sequence>
<dbReference type="EMBL" id="OZ034825">
    <property type="protein sequence ID" value="CAL1680747.1"/>
    <property type="molecule type" value="Genomic_DNA"/>
</dbReference>
<dbReference type="AlphaFoldDB" id="A0AAV2NM59"/>
<organism evidence="1 2">
    <name type="scientific">Lasius platythorax</name>
    <dbReference type="NCBI Taxonomy" id="488582"/>
    <lineage>
        <taxon>Eukaryota</taxon>
        <taxon>Metazoa</taxon>
        <taxon>Ecdysozoa</taxon>
        <taxon>Arthropoda</taxon>
        <taxon>Hexapoda</taxon>
        <taxon>Insecta</taxon>
        <taxon>Pterygota</taxon>
        <taxon>Neoptera</taxon>
        <taxon>Endopterygota</taxon>
        <taxon>Hymenoptera</taxon>
        <taxon>Apocrita</taxon>
        <taxon>Aculeata</taxon>
        <taxon>Formicoidea</taxon>
        <taxon>Formicidae</taxon>
        <taxon>Formicinae</taxon>
        <taxon>Lasius</taxon>
        <taxon>Lasius</taxon>
    </lineage>
</organism>